<feature type="domain" description="DNA-directed DNA polymerase family A palm" evidence="17">
    <location>
        <begin position="662"/>
        <end position="869"/>
    </location>
</feature>
<evidence type="ECO:0000256" key="2">
    <source>
        <dbReference type="ARBA" id="ARBA00012417"/>
    </source>
</evidence>
<evidence type="ECO:0000256" key="13">
    <source>
        <dbReference type="ARBA" id="ARBA00053603"/>
    </source>
</evidence>
<dbReference type="InterPro" id="IPR002421">
    <property type="entry name" value="5-3_exonuclease"/>
</dbReference>
<sequence>MPRTIAVIDGNSLMHRAYHAVPPTMNAVDGTPTNAAFGFMSMLLKFYEDARPDAIVCAFDAGKPTHRIEAMKAYKAQRPPMDDELRVQFPVIEGLLDAMGIPVVKVKGWEGDDILGTIAARDEALGWNTLLVTGDKDAYQLVSDHTRVVTTRKGITDVVIYGPDEVLERYGVTAAQFPDFLGLQGDTADNIPGVPGIGPKTATKLLQAYGSMDGIYKNLDKLKGKQLQNLADNRDQAYLSRDLAVIVQDLDFELDLESAAFPSFAASAVAEAFGAVQFSSHLARVLALIGGEGDLPSAASIELPDIDPATGDAARALLEAWLAPRADAVPSMLADEGALVLGVEVVEPAQASLFESACIAFVSDGHDVVRFENEDAIAAVARIVRDGCFCTLDAKATMQRAYPPDSSREAFVAPAELLSARAFDIGLSAYLLQSNASSYDYATLCEEYLAASLPAFDDACDEACAHAFVAPRLARALDGAMACDAEEASPDGTSGRSVGTRSCYYDIDLPLVPVLAVMERVGARIDVDALAEMGRSVAEEIDGIRTRVFELAGEEFNLDSPKQLSVVLFEKLGLPHGKKTQRGYSTDAKTLSKLEDVHPIAREILRYRELAKMESTYIEALPRMRAGDGLVHTHFNQTVTTTGRLSSSDPNLQNIPVRTEFGRRIRGCFVPLRTGDLFMSADYSQIELRLLAHLSRDEHLVHAFCSGADFHASTAARVFGVPLEEVTPSMRSRAKAVNFGIVYGQQAFGLAQNLGIGFKEAQEMIDRYFEAYPGVRAFLDGTVEEVRACGYATTMFGRRRHIPELKAKNPAQRGFGERTAMNHPMQGSAADIVKMAMNEVQRRLVDGGFAAQVMIQVHDELDLSVPVSELDAVGALVRDAMTNVVTLEVPLIVDVQSAKTWAEAH</sequence>
<dbReference type="Pfam" id="PF01367">
    <property type="entry name" value="5_3_exonuc"/>
    <property type="match status" value="1"/>
</dbReference>
<keyword evidence="6 15" id="KW-0235">DNA replication</keyword>
<dbReference type="NCBIfam" id="TIGR00593">
    <property type="entry name" value="pola"/>
    <property type="match status" value="1"/>
</dbReference>
<dbReference type="AlphaFoldDB" id="D0WFK8"/>
<keyword evidence="5 15" id="KW-0548">Nucleotidyltransferase</keyword>
<proteinExistence type="inferred from homology"/>
<evidence type="ECO:0000256" key="12">
    <source>
        <dbReference type="ARBA" id="ARBA00049244"/>
    </source>
</evidence>
<feature type="domain" description="5'-3' exonuclease" evidence="16">
    <location>
        <begin position="1"/>
        <end position="262"/>
    </location>
</feature>
<dbReference type="Gene3D" id="3.30.420.10">
    <property type="entry name" value="Ribonuclease H-like superfamily/Ribonuclease H"/>
    <property type="match status" value="1"/>
</dbReference>
<keyword evidence="9 15" id="KW-0239">DNA-directed DNA polymerase</keyword>
<evidence type="ECO:0000313" key="19">
    <source>
        <dbReference type="Proteomes" id="UP000006001"/>
    </source>
</evidence>
<dbReference type="GO" id="GO:0008409">
    <property type="term" value="F:5'-3' exonuclease activity"/>
    <property type="evidence" value="ECO:0007669"/>
    <property type="project" value="UniProtKB-UniRule"/>
</dbReference>
<keyword evidence="15" id="KW-0378">Hydrolase</keyword>
<dbReference type="CDD" id="cd09898">
    <property type="entry name" value="H3TH_53EXO"/>
    <property type="match status" value="1"/>
</dbReference>
<keyword evidence="10 15" id="KW-0238">DNA-binding</keyword>
<dbReference type="Gene3D" id="3.30.70.370">
    <property type="match status" value="1"/>
</dbReference>
<dbReference type="GO" id="GO:0006302">
    <property type="term" value="P:double-strand break repair"/>
    <property type="evidence" value="ECO:0007669"/>
    <property type="project" value="TreeGrafter"/>
</dbReference>
<dbReference type="InterPro" id="IPR012337">
    <property type="entry name" value="RNaseH-like_sf"/>
</dbReference>
<evidence type="ECO:0000256" key="5">
    <source>
        <dbReference type="ARBA" id="ARBA00022695"/>
    </source>
</evidence>
<gene>
    <name evidence="15 18" type="primary">polA</name>
    <name evidence="18" type="ORF">HMPREF0762_00607</name>
</gene>
<evidence type="ECO:0000256" key="8">
    <source>
        <dbReference type="ARBA" id="ARBA00022839"/>
    </source>
</evidence>
<dbReference type="InterPro" id="IPR008918">
    <property type="entry name" value="HhH2"/>
</dbReference>
<dbReference type="GO" id="GO:0003677">
    <property type="term" value="F:DNA binding"/>
    <property type="evidence" value="ECO:0007669"/>
    <property type="project" value="UniProtKB-UniRule"/>
</dbReference>
<dbReference type="SUPFAM" id="SSF56672">
    <property type="entry name" value="DNA/RNA polymerases"/>
    <property type="match status" value="1"/>
</dbReference>
<dbReference type="InterPro" id="IPR002298">
    <property type="entry name" value="DNA_polymerase_A"/>
</dbReference>
<dbReference type="Gene3D" id="1.10.150.20">
    <property type="entry name" value="5' to 3' exonuclease, C-terminal subdomain"/>
    <property type="match status" value="2"/>
</dbReference>
<dbReference type="FunFam" id="1.10.150.20:FF:000003">
    <property type="entry name" value="DNA polymerase I"/>
    <property type="match status" value="1"/>
</dbReference>
<dbReference type="SMART" id="SM00279">
    <property type="entry name" value="HhH2"/>
    <property type="match status" value="1"/>
</dbReference>
<keyword evidence="19" id="KW-1185">Reference proteome</keyword>
<evidence type="ECO:0000256" key="3">
    <source>
        <dbReference type="ARBA" id="ARBA00020311"/>
    </source>
</evidence>
<comment type="caution">
    <text evidence="18">The sequence shown here is derived from an EMBL/GenBank/DDBJ whole genome shotgun (WGS) entry which is preliminary data.</text>
</comment>
<dbReference type="CDD" id="cd08637">
    <property type="entry name" value="DNA_pol_A_pol_I_C"/>
    <property type="match status" value="1"/>
</dbReference>
<dbReference type="InterPro" id="IPR020045">
    <property type="entry name" value="DNA_polI_H3TH"/>
</dbReference>
<evidence type="ECO:0000256" key="7">
    <source>
        <dbReference type="ARBA" id="ARBA00022763"/>
    </source>
</evidence>
<keyword evidence="11 15" id="KW-0234">DNA repair</keyword>
<dbReference type="HOGENOM" id="CLU_004675_0_0_11"/>
<dbReference type="PANTHER" id="PTHR10133">
    <property type="entry name" value="DNA POLYMERASE I"/>
    <property type="match status" value="1"/>
</dbReference>
<dbReference type="Gene3D" id="1.20.1060.10">
    <property type="entry name" value="Taq DNA Polymerase, Chain T, domain 4"/>
    <property type="match status" value="1"/>
</dbReference>
<reference evidence="18" key="1">
    <citation type="submission" date="2009-10" db="EMBL/GenBank/DDBJ databases">
        <authorList>
            <person name="Weinstock G."/>
            <person name="Sodergren E."/>
            <person name="Clifton S."/>
            <person name="Fulton L."/>
            <person name="Fulton B."/>
            <person name="Courtney L."/>
            <person name="Fronick C."/>
            <person name="Harrison M."/>
            <person name="Strong C."/>
            <person name="Farmer C."/>
            <person name="Delahaunty K."/>
            <person name="Markovic C."/>
            <person name="Hall O."/>
            <person name="Minx P."/>
            <person name="Tomlinson C."/>
            <person name="Mitreva M."/>
            <person name="Nelson J."/>
            <person name="Hou S."/>
            <person name="Wollam A."/>
            <person name="Pepin K.H."/>
            <person name="Johnson M."/>
            <person name="Bhonagiri V."/>
            <person name="Nash W.E."/>
            <person name="Warren W."/>
            <person name="Chinwalla A."/>
            <person name="Mardis E.R."/>
            <person name="Wilson R.K."/>
        </authorList>
    </citation>
    <scope>NUCLEOTIDE SEQUENCE [LARGE SCALE GENOMIC DNA]</scope>
    <source>
        <strain evidence="18">ATCC 700122</strain>
    </source>
</reference>
<dbReference type="RefSeq" id="WP_006361852.1">
    <property type="nucleotide sequence ID" value="NZ_GG700630.1"/>
</dbReference>
<dbReference type="SMART" id="SM00482">
    <property type="entry name" value="POLAc"/>
    <property type="match status" value="1"/>
</dbReference>
<comment type="function">
    <text evidence="15">In addition to polymerase activity, this DNA polymerase exhibits 5'-3' exonuclease activity.</text>
</comment>
<dbReference type="SMART" id="SM00475">
    <property type="entry name" value="53EXOc"/>
    <property type="match status" value="1"/>
</dbReference>
<comment type="catalytic activity">
    <reaction evidence="12 15">
        <text>DNA(n) + a 2'-deoxyribonucleoside 5'-triphosphate = DNA(n+1) + diphosphate</text>
        <dbReference type="Rhea" id="RHEA:22508"/>
        <dbReference type="Rhea" id="RHEA-COMP:17339"/>
        <dbReference type="Rhea" id="RHEA-COMP:17340"/>
        <dbReference type="ChEBI" id="CHEBI:33019"/>
        <dbReference type="ChEBI" id="CHEBI:61560"/>
        <dbReference type="ChEBI" id="CHEBI:173112"/>
        <dbReference type="EC" id="2.7.7.7"/>
    </reaction>
</comment>
<evidence type="ECO:0000259" key="16">
    <source>
        <dbReference type="SMART" id="SM00475"/>
    </source>
</evidence>
<evidence type="ECO:0000256" key="15">
    <source>
        <dbReference type="RuleBase" id="RU004460"/>
    </source>
</evidence>
<dbReference type="SUPFAM" id="SSF88723">
    <property type="entry name" value="PIN domain-like"/>
    <property type="match status" value="1"/>
</dbReference>
<evidence type="ECO:0000259" key="17">
    <source>
        <dbReference type="SMART" id="SM00482"/>
    </source>
</evidence>
<keyword evidence="8 15" id="KW-0540">Nuclease</keyword>
<keyword evidence="7 15" id="KW-0227">DNA damage</keyword>
<dbReference type="eggNOG" id="COG0258">
    <property type="taxonomic scope" value="Bacteria"/>
</dbReference>
<dbReference type="EMBL" id="ACUX02000006">
    <property type="protein sequence ID" value="EEZ61271.1"/>
    <property type="molecule type" value="Genomic_DNA"/>
</dbReference>
<dbReference type="InterPro" id="IPR036397">
    <property type="entry name" value="RNaseH_sf"/>
</dbReference>
<dbReference type="NCBIfam" id="NF004397">
    <property type="entry name" value="PRK05755.1"/>
    <property type="match status" value="1"/>
</dbReference>
<evidence type="ECO:0000313" key="18">
    <source>
        <dbReference type="EMBL" id="EEZ61271.1"/>
    </source>
</evidence>
<dbReference type="GO" id="GO:0003887">
    <property type="term" value="F:DNA-directed DNA polymerase activity"/>
    <property type="evidence" value="ECO:0007669"/>
    <property type="project" value="UniProtKB-UniRule"/>
</dbReference>
<protein>
    <recommendedName>
        <fullName evidence="3 14">DNA polymerase I</fullName>
        <ecNumber evidence="2 14">2.7.7.7</ecNumber>
    </recommendedName>
</protein>
<evidence type="ECO:0000256" key="1">
    <source>
        <dbReference type="ARBA" id="ARBA00007705"/>
    </source>
</evidence>
<organism evidence="18 19">
    <name type="scientific">Slackia exigua (strain ATCC 700122 / DSM 15923 / CIP 105133 / JCM 11022 / KCTC 5966 / S-7)</name>
    <dbReference type="NCBI Taxonomy" id="649764"/>
    <lineage>
        <taxon>Bacteria</taxon>
        <taxon>Bacillati</taxon>
        <taxon>Actinomycetota</taxon>
        <taxon>Coriobacteriia</taxon>
        <taxon>Eggerthellales</taxon>
        <taxon>Eggerthellaceae</taxon>
        <taxon>Slackia</taxon>
    </lineage>
</organism>
<dbReference type="InterPro" id="IPR043502">
    <property type="entry name" value="DNA/RNA_pol_sf"/>
</dbReference>
<dbReference type="Proteomes" id="UP000006001">
    <property type="component" value="Unassembled WGS sequence"/>
</dbReference>
<evidence type="ECO:0000256" key="11">
    <source>
        <dbReference type="ARBA" id="ARBA00023204"/>
    </source>
</evidence>
<comment type="function">
    <text evidence="13">In addition to polymerase activity, this DNA polymerase exhibits 3'-5' and 5'-3' exonuclease activity.</text>
</comment>
<dbReference type="SUPFAM" id="SSF47807">
    <property type="entry name" value="5' to 3' exonuclease, C-terminal subdomain"/>
    <property type="match status" value="1"/>
</dbReference>
<dbReference type="OrthoDB" id="9806424at2"/>
<evidence type="ECO:0000256" key="9">
    <source>
        <dbReference type="ARBA" id="ARBA00022932"/>
    </source>
</evidence>
<dbReference type="SUPFAM" id="SSF53098">
    <property type="entry name" value="Ribonuclease H-like"/>
    <property type="match status" value="1"/>
</dbReference>
<evidence type="ECO:0000256" key="10">
    <source>
        <dbReference type="ARBA" id="ARBA00023125"/>
    </source>
</evidence>
<keyword evidence="8 15" id="KW-0269">Exonuclease</keyword>
<name>D0WFK8_SLAES</name>
<dbReference type="InterPro" id="IPR029060">
    <property type="entry name" value="PIN-like_dom_sf"/>
</dbReference>
<dbReference type="Pfam" id="PF00476">
    <property type="entry name" value="DNA_pol_A"/>
    <property type="match status" value="1"/>
</dbReference>
<accession>D0WFK8</accession>
<dbReference type="CDD" id="cd09859">
    <property type="entry name" value="PIN_53EXO"/>
    <property type="match status" value="1"/>
</dbReference>
<dbReference type="GeneID" id="85007219"/>
<dbReference type="InterPro" id="IPR020046">
    <property type="entry name" value="5-3_exonucl_a-hlix_arch_N"/>
</dbReference>
<dbReference type="PANTHER" id="PTHR10133:SF27">
    <property type="entry name" value="DNA POLYMERASE NU"/>
    <property type="match status" value="1"/>
</dbReference>
<dbReference type="PRINTS" id="PR00868">
    <property type="entry name" value="DNAPOLI"/>
</dbReference>
<dbReference type="STRING" id="649764.HMPREF0762_00607"/>
<dbReference type="eggNOG" id="COG0749">
    <property type="taxonomic scope" value="Bacteria"/>
</dbReference>
<evidence type="ECO:0000256" key="14">
    <source>
        <dbReference type="NCBIfam" id="TIGR00593"/>
    </source>
</evidence>
<comment type="similarity">
    <text evidence="1 15">Belongs to the DNA polymerase type-A family.</text>
</comment>
<dbReference type="GO" id="GO:0006261">
    <property type="term" value="P:DNA-templated DNA replication"/>
    <property type="evidence" value="ECO:0007669"/>
    <property type="project" value="UniProtKB-UniRule"/>
</dbReference>
<dbReference type="EC" id="2.7.7.7" evidence="2 14"/>
<dbReference type="Pfam" id="PF02739">
    <property type="entry name" value="5_3_exonuc_N"/>
    <property type="match status" value="1"/>
</dbReference>
<dbReference type="FunFam" id="1.10.150.20:FF:000002">
    <property type="entry name" value="DNA polymerase I"/>
    <property type="match status" value="1"/>
</dbReference>
<evidence type="ECO:0000256" key="4">
    <source>
        <dbReference type="ARBA" id="ARBA00022679"/>
    </source>
</evidence>
<dbReference type="InterPro" id="IPR001098">
    <property type="entry name" value="DNA-dir_DNA_pol_A_palm_dom"/>
</dbReference>
<dbReference type="InterPro" id="IPR036279">
    <property type="entry name" value="5-3_exonuclease_C_sf"/>
</dbReference>
<dbReference type="Gene3D" id="3.40.50.1010">
    <property type="entry name" value="5'-nuclease"/>
    <property type="match status" value="1"/>
</dbReference>
<dbReference type="InterPro" id="IPR018320">
    <property type="entry name" value="DNA_polymerase_1"/>
</dbReference>
<evidence type="ECO:0000256" key="6">
    <source>
        <dbReference type="ARBA" id="ARBA00022705"/>
    </source>
</evidence>
<dbReference type="FunFam" id="1.20.1060.10:FF:000001">
    <property type="entry name" value="DNA polymerase I"/>
    <property type="match status" value="1"/>
</dbReference>
<keyword evidence="4 15" id="KW-0808">Transferase</keyword>